<comment type="cofactor">
    <cofactor evidence="1">
        <name>Mg(2+)</name>
        <dbReference type="ChEBI" id="CHEBI:18420"/>
    </cofactor>
</comment>
<dbReference type="Pfam" id="PF13378">
    <property type="entry name" value="MR_MLE_C"/>
    <property type="match status" value="1"/>
</dbReference>
<reference evidence="5 6" key="1">
    <citation type="journal article" date="2014" name="Int. J. Syst. Evol. Microbiol.">
        <title>Complete genome sequence of Corynebacterium casei LMG S-19264T (=DSM 44701T), isolated from a smear-ripened cheese.</title>
        <authorList>
            <consortium name="US DOE Joint Genome Institute (JGI-PGF)"/>
            <person name="Walter F."/>
            <person name="Albersmeier A."/>
            <person name="Kalinowski J."/>
            <person name="Ruckert C."/>
        </authorList>
    </citation>
    <scope>NUCLEOTIDE SEQUENCE [LARGE SCALE GENOMIC DNA]</scope>
    <source>
        <strain evidence="5 6">CGMCC 1.16330</strain>
    </source>
</reference>
<dbReference type="RefSeq" id="WP_188902594.1">
    <property type="nucleotide sequence ID" value="NZ_BMKS01000013.1"/>
</dbReference>
<dbReference type="InterPro" id="IPR013341">
    <property type="entry name" value="Mandelate_racemase_N_dom"/>
</dbReference>
<dbReference type="SUPFAM" id="SSF51604">
    <property type="entry name" value="Enolase C-terminal domain-like"/>
    <property type="match status" value="1"/>
</dbReference>
<dbReference type="GO" id="GO:0016836">
    <property type="term" value="F:hydro-lyase activity"/>
    <property type="evidence" value="ECO:0007669"/>
    <property type="project" value="TreeGrafter"/>
</dbReference>
<evidence type="ECO:0000313" key="5">
    <source>
        <dbReference type="EMBL" id="GGG44578.1"/>
    </source>
</evidence>
<dbReference type="SFLD" id="SFLDS00001">
    <property type="entry name" value="Enolase"/>
    <property type="match status" value="1"/>
</dbReference>
<organism evidence="5 6">
    <name type="scientific">Caldovatus sediminis</name>
    <dbReference type="NCBI Taxonomy" id="2041189"/>
    <lineage>
        <taxon>Bacteria</taxon>
        <taxon>Pseudomonadati</taxon>
        <taxon>Pseudomonadota</taxon>
        <taxon>Alphaproteobacteria</taxon>
        <taxon>Acetobacterales</taxon>
        <taxon>Roseomonadaceae</taxon>
        <taxon>Caldovatus</taxon>
    </lineage>
</organism>
<gene>
    <name evidence="5" type="ORF">GCM10010964_34970</name>
</gene>
<name>A0A8J3EDN9_9PROT</name>
<dbReference type="Proteomes" id="UP000597507">
    <property type="component" value="Unassembled WGS sequence"/>
</dbReference>
<comment type="caution">
    <text evidence="5">The sequence shown here is derived from an EMBL/GenBank/DDBJ whole genome shotgun (WGS) entry which is preliminary data.</text>
</comment>
<dbReference type="GO" id="GO:0016052">
    <property type="term" value="P:carbohydrate catabolic process"/>
    <property type="evidence" value="ECO:0007669"/>
    <property type="project" value="TreeGrafter"/>
</dbReference>
<dbReference type="PROSITE" id="PS00909">
    <property type="entry name" value="MR_MLE_2"/>
    <property type="match status" value="1"/>
</dbReference>
<sequence length="364" mass="38532">MAIRSIAALPIILPFEVLGPRPLFAGKPRETVPTLLVRVETEEGIVGWGEAFSHAAWAPTATALTEVVAPLALGRDETAIEALALEIQKTLHLFGRSGPITYALSGLEIALWDIAGKAAGKPLHALLGGARHDRLPAYASLPRYSDPRAVARVSAAAVARGYRAVKLHETGVEQTSAARAAVGRDIALMLDTNCPWSVPQALEMAARLRPFDLHWIEEPVWPPEDHAGLARVRHGGGIRTAAGENAASPAECAAMIAAGAVDFIQPSVTKIGGVAAWAEVARHARAQGVAVVPHSPYFGPGFLATLHLCATLPEQVWVERMDFDLPVDPFGAATVPREGWLAVPQGPGLGLDPDPEIIARHRAA</sequence>
<keyword evidence="2" id="KW-0479">Metal-binding</keyword>
<dbReference type="InterPro" id="IPR029017">
    <property type="entry name" value="Enolase-like_N"/>
</dbReference>
<dbReference type="CDD" id="cd03316">
    <property type="entry name" value="MR_like"/>
    <property type="match status" value="1"/>
</dbReference>
<dbReference type="InterPro" id="IPR018110">
    <property type="entry name" value="Mandel_Rmase/mucon_lact_enz_CS"/>
</dbReference>
<dbReference type="SMART" id="SM00922">
    <property type="entry name" value="MR_MLE"/>
    <property type="match status" value="1"/>
</dbReference>
<dbReference type="Pfam" id="PF02746">
    <property type="entry name" value="MR_MLE_N"/>
    <property type="match status" value="1"/>
</dbReference>
<dbReference type="InterPro" id="IPR013342">
    <property type="entry name" value="Mandelate_racemase_C"/>
</dbReference>
<dbReference type="GO" id="GO:0000287">
    <property type="term" value="F:magnesium ion binding"/>
    <property type="evidence" value="ECO:0007669"/>
    <property type="project" value="TreeGrafter"/>
</dbReference>
<dbReference type="AlphaFoldDB" id="A0A8J3EDN9"/>
<dbReference type="SUPFAM" id="SSF54826">
    <property type="entry name" value="Enolase N-terminal domain-like"/>
    <property type="match status" value="1"/>
</dbReference>
<evidence type="ECO:0000256" key="2">
    <source>
        <dbReference type="ARBA" id="ARBA00022723"/>
    </source>
</evidence>
<dbReference type="GO" id="GO:0009063">
    <property type="term" value="P:amino acid catabolic process"/>
    <property type="evidence" value="ECO:0007669"/>
    <property type="project" value="InterPro"/>
</dbReference>
<dbReference type="PANTHER" id="PTHR13794:SF58">
    <property type="entry name" value="MITOCHONDRIAL ENOLASE SUPERFAMILY MEMBER 1"/>
    <property type="match status" value="1"/>
</dbReference>
<accession>A0A8J3EDN9</accession>
<evidence type="ECO:0000313" key="6">
    <source>
        <dbReference type="Proteomes" id="UP000597507"/>
    </source>
</evidence>
<evidence type="ECO:0000256" key="3">
    <source>
        <dbReference type="ARBA" id="ARBA00022842"/>
    </source>
</evidence>
<keyword evidence="3" id="KW-0460">Magnesium</keyword>
<dbReference type="EMBL" id="BMKS01000013">
    <property type="protein sequence ID" value="GGG44578.1"/>
    <property type="molecule type" value="Genomic_DNA"/>
</dbReference>
<dbReference type="Gene3D" id="3.30.390.10">
    <property type="entry name" value="Enolase-like, N-terminal domain"/>
    <property type="match status" value="1"/>
</dbReference>
<feature type="domain" description="Mandelate racemase/muconate lactonizing enzyme C-terminal" evidence="4">
    <location>
        <begin position="147"/>
        <end position="239"/>
    </location>
</feature>
<evidence type="ECO:0000259" key="4">
    <source>
        <dbReference type="SMART" id="SM00922"/>
    </source>
</evidence>
<keyword evidence="6" id="KW-1185">Reference proteome</keyword>
<dbReference type="InterPro" id="IPR029065">
    <property type="entry name" value="Enolase_C-like"/>
</dbReference>
<dbReference type="PANTHER" id="PTHR13794">
    <property type="entry name" value="ENOLASE SUPERFAMILY, MANDELATE RACEMASE"/>
    <property type="match status" value="1"/>
</dbReference>
<dbReference type="InterPro" id="IPR046945">
    <property type="entry name" value="RHMD-like"/>
</dbReference>
<evidence type="ECO:0000256" key="1">
    <source>
        <dbReference type="ARBA" id="ARBA00001946"/>
    </source>
</evidence>
<dbReference type="PROSITE" id="PS00908">
    <property type="entry name" value="MR_MLE_1"/>
    <property type="match status" value="1"/>
</dbReference>
<dbReference type="InterPro" id="IPR036849">
    <property type="entry name" value="Enolase-like_C_sf"/>
</dbReference>
<dbReference type="Gene3D" id="3.20.20.120">
    <property type="entry name" value="Enolase-like C-terminal domain"/>
    <property type="match status" value="1"/>
</dbReference>
<proteinExistence type="predicted"/>
<protein>
    <submittedName>
        <fullName evidence="5">Enolase</fullName>
    </submittedName>
</protein>